<accession>A0ACB6RE52</accession>
<sequence>MPLVPKVSQIVTQRRGTIRKQRDDDPILHMLEVASDMEDSCCMKCEPHARLPQSLPECLSILELRGSGYGQPDELDRIHQAQMIIDTKWLISRSNATSNSELDVMLQAIDGSVQGAIGGGEQAGGATVKQEYKNLLTSISEDLNIIDAVAWYPGPIVKCSLPIPPASPSHVPQQLFLHTKACSTTAEHEDSHTIPGLLSSLSLSPEWYGPSCRRWNCALPPVIDTKLSKRSLNTLFELIHLLIGIGNNGSPNNCSNLMLQCKSGYTRIHLCSYTWIHPPYPTPLTKMRFVSILFLPLLPSLASTFPNPVIQPRGYTTTTASLPEIPTLHVTDFGAFISSSSNIPSYVSFHVQDPRPQYHAEVDCIFVTDTAYPSIYLEGYWPCEGGDGIAFWLDEDFMKIRRPFLQDPNDPKSYAVGLTKQDTYWAESTLIGSCANVTTSRVGKFYARSRNWDFPINQIIA</sequence>
<keyword evidence="2" id="KW-1185">Reference proteome</keyword>
<protein>
    <submittedName>
        <fullName evidence="1">Uncharacterized protein</fullName>
    </submittedName>
</protein>
<name>A0ACB6RE52_9PLEO</name>
<evidence type="ECO:0000313" key="2">
    <source>
        <dbReference type="Proteomes" id="UP000799755"/>
    </source>
</evidence>
<dbReference type="EMBL" id="MU003494">
    <property type="protein sequence ID" value="KAF2476751.1"/>
    <property type="molecule type" value="Genomic_DNA"/>
</dbReference>
<gene>
    <name evidence="1" type="ORF">BDR25DRAFT_349810</name>
</gene>
<proteinExistence type="predicted"/>
<dbReference type="Proteomes" id="UP000799755">
    <property type="component" value="Unassembled WGS sequence"/>
</dbReference>
<reference evidence="1" key="1">
    <citation type="journal article" date="2020" name="Stud. Mycol.">
        <title>101 Dothideomycetes genomes: a test case for predicting lifestyles and emergence of pathogens.</title>
        <authorList>
            <person name="Haridas S."/>
            <person name="Albert R."/>
            <person name="Binder M."/>
            <person name="Bloem J."/>
            <person name="Labutti K."/>
            <person name="Salamov A."/>
            <person name="Andreopoulos B."/>
            <person name="Baker S."/>
            <person name="Barry K."/>
            <person name="Bills G."/>
            <person name="Bluhm B."/>
            <person name="Cannon C."/>
            <person name="Castanera R."/>
            <person name="Culley D."/>
            <person name="Daum C."/>
            <person name="Ezra D."/>
            <person name="Gonzalez J."/>
            <person name="Henrissat B."/>
            <person name="Kuo A."/>
            <person name="Liang C."/>
            <person name="Lipzen A."/>
            <person name="Lutzoni F."/>
            <person name="Magnuson J."/>
            <person name="Mondo S."/>
            <person name="Nolan M."/>
            <person name="Ohm R."/>
            <person name="Pangilinan J."/>
            <person name="Park H.-J."/>
            <person name="Ramirez L."/>
            <person name="Alfaro M."/>
            <person name="Sun H."/>
            <person name="Tritt A."/>
            <person name="Yoshinaga Y."/>
            <person name="Zwiers L.-H."/>
            <person name="Turgeon B."/>
            <person name="Goodwin S."/>
            <person name="Spatafora J."/>
            <person name="Crous P."/>
            <person name="Grigoriev I."/>
        </authorList>
    </citation>
    <scope>NUCLEOTIDE SEQUENCE</scope>
    <source>
        <strain evidence="1">ATCC 200398</strain>
    </source>
</reference>
<organism evidence="1 2">
    <name type="scientific">Lindgomyces ingoldianus</name>
    <dbReference type="NCBI Taxonomy" id="673940"/>
    <lineage>
        <taxon>Eukaryota</taxon>
        <taxon>Fungi</taxon>
        <taxon>Dikarya</taxon>
        <taxon>Ascomycota</taxon>
        <taxon>Pezizomycotina</taxon>
        <taxon>Dothideomycetes</taxon>
        <taxon>Pleosporomycetidae</taxon>
        <taxon>Pleosporales</taxon>
        <taxon>Lindgomycetaceae</taxon>
        <taxon>Lindgomyces</taxon>
    </lineage>
</organism>
<comment type="caution">
    <text evidence="1">The sequence shown here is derived from an EMBL/GenBank/DDBJ whole genome shotgun (WGS) entry which is preliminary data.</text>
</comment>
<evidence type="ECO:0000313" key="1">
    <source>
        <dbReference type="EMBL" id="KAF2476751.1"/>
    </source>
</evidence>